<proteinExistence type="predicted"/>
<dbReference type="GO" id="GO:0005829">
    <property type="term" value="C:cytosol"/>
    <property type="evidence" value="ECO:0007669"/>
    <property type="project" value="TreeGrafter"/>
</dbReference>
<accession>A0A815YVN0</accession>
<organism evidence="3 4">
    <name type="scientific">Adineta ricciae</name>
    <name type="common">Rotifer</name>
    <dbReference type="NCBI Taxonomy" id="249248"/>
    <lineage>
        <taxon>Eukaryota</taxon>
        <taxon>Metazoa</taxon>
        <taxon>Spiralia</taxon>
        <taxon>Gnathifera</taxon>
        <taxon>Rotifera</taxon>
        <taxon>Eurotatoria</taxon>
        <taxon>Bdelloidea</taxon>
        <taxon>Adinetida</taxon>
        <taxon>Adinetidae</taxon>
        <taxon>Adineta</taxon>
    </lineage>
</organism>
<feature type="coiled-coil region" evidence="1">
    <location>
        <begin position="256"/>
        <end position="283"/>
    </location>
</feature>
<reference evidence="3" key="1">
    <citation type="submission" date="2021-02" db="EMBL/GenBank/DDBJ databases">
        <authorList>
            <person name="Nowell W R."/>
        </authorList>
    </citation>
    <scope>NUCLEOTIDE SEQUENCE</scope>
</reference>
<evidence type="ECO:0000256" key="2">
    <source>
        <dbReference type="SAM" id="MobiDB-lite"/>
    </source>
</evidence>
<keyword evidence="1" id="KW-0175">Coiled coil</keyword>
<dbReference type="Proteomes" id="UP000663828">
    <property type="component" value="Unassembled WGS sequence"/>
</dbReference>
<sequence>MNSPEGESDTTDGYLNVEQVKNEAELNIVTDCPYELPEIDTQVIMARSVPTGTCRNFLESAKTVPESRRAVPEPIQISTDPVAGMIDLGRMSSDTDVKLDSYLEAIQNHIKSANYDSAEKTLFEIRELMRTKKIINISNDVDLKLRKFMAIAFDHKNSYIQAVRCYYILSMSPMIEEQKSLHLLTDAIKCTVLSGFGVARSELISVLFKNEKAKRLPLYSIVDLFFKKRLILLSKFENYHNALYMTINKMHEQHLRKLLKNRLIEREKEVRRLLEDISRLENARDKQAFKISSLQDKMHSVDDETNRTLISSDNALSVAQSSMPVALLQIPPSTNAPQQQLPPYQRRQPPPPPHHHHPVTHSAHGRRRTPSPVSRRNQANHHAELDPRTY</sequence>
<keyword evidence="4" id="KW-1185">Reference proteome</keyword>
<evidence type="ECO:0000256" key="1">
    <source>
        <dbReference type="SAM" id="Coils"/>
    </source>
</evidence>
<dbReference type="InterPro" id="IPR040134">
    <property type="entry name" value="PSMD12/CSN4"/>
</dbReference>
<protein>
    <submittedName>
        <fullName evidence="3">Uncharacterized protein</fullName>
    </submittedName>
</protein>
<evidence type="ECO:0000313" key="4">
    <source>
        <dbReference type="Proteomes" id="UP000663828"/>
    </source>
</evidence>
<feature type="region of interest" description="Disordered" evidence="2">
    <location>
        <begin position="332"/>
        <end position="390"/>
    </location>
</feature>
<dbReference type="GO" id="GO:0008180">
    <property type="term" value="C:COP9 signalosome"/>
    <property type="evidence" value="ECO:0007669"/>
    <property type="project" value="TreeGrafter"/>
</dbReference>
<dbReference type="PANTHER" id="PTHR10855">
    <property type="entry name" value="26S PROTEASOME NON-ATPASE REGULATORY SUBUNIT 12/COP9 SIGNALOSOME COMPLEX SUBUNIT 4"/>
    <property type="match status" value="1"/>
</dbReference>
<feature type="compositionally biased region" description="Low complexity" evidence="2">
    <location>
        <begin position="337"/>
        <end position="347"/>
    </location>
</feature>
<evidence type="ECO:0000313" key="3">
    <source>
        <dbReference type="EMBL" id="CAF1576045.1"/>
    </source>
</evidence>
<feature type="compositionally biased region" description="Basic and acidic residues" evidence="2">
    <location>
        <begin position="381"/>
        <end position="390"/>
    </location>
</feature>
<dbReference type="AlphaFoldDB" id="A0A815YVN0"/>
<dbReference type="EMBL" id="CAJNOR010005783">
    <property type="protein sequence ID" value="CAF1576045.1"/>
    <property type="molecule type" value="Genomic_DNA"/>
</dbReference>
<name>A0A815YVN0_ADIRI</name>
<gene>
    <name evidence="3" type="ORF">XAT740_LOCUS44968</name>
</gene>
<comment type="caution">
    <text evidence="3">The sequence shown here is derived from an EMBL/GenBank/DDBJ whole genome shotgun (WGS) entry which is preliminary data.</text>
</comment>
<dbReference type="PANTHER" id="PTHR10855:SF2">
    <property type="entry name" value="COP9 SIGNALOSOME COMPLEX SUBUNIT 4"/>
    <property type="match status" value="1"/>
</dbReference>
<feature type="compositionally biased region" description="Basic residues" evidence="2">
    <location>
        <begin position="353"/>
        <end position="369"/>
    </location>
</feature>